<dbReference type="InterPro" id="IPR038570">
    <property type="entry name" value="HicA_sf"/>
</dbReference>
<accession>K1XX01</accession>
<dbReference type="EMBL" id="AMFJ01034388">
    <property type="protein sequence ID" value="EKD29481.1"/>
    <property type="molecule type" value="Genomic_DNA"/>
</dbReference>
<dbReference type="AlphaFoldDB" id="K1XX01"/>
<organism evidence="1">
    <name type="scientific">uncultured bacterium</name>
    <name type="common">gcode 4</name>
    <dbReference type="NCBI Taxonomy" id="1234023"/>
    <lineage>
        <taxon>Bacteria</taxon>
        <taxon>environmental samples</taxon>
    </lineage>
</organism>
<proteinExistence type="predicted"/>
<evidence type="ECO:0000313" key="1">
    <source>
        <dbReference type="EMBL" id="EKD29481.1"/>
    </source>
</evidence>
<dbReference type="SUPFAM" id="SSF54786">
    <property type="entry name" value="YcfA/nrd intein domain"/>
    <property type="match status" value="1"/>
</dbReference>
<sequence length="73" mass="8917">MGNLKPLSRKEFIRKLRLLWFEWPYEWGKHQFFRKNSFKITIPNVHSGKELGKPIVHKLCQELKIDTKYFIDL</sequence>
<name>K1XX01_9BACT</name>
<dbReference type="Gene3D" id="3.30.920.30">
    <property type="entry name" value="Hypothetical protein"/>
    <property type="match status" value="1"/>
</dbReference>
<evidence type="ECO:0008006" key="2">
    <source>
        <dbReference type="Google" id="ProtNLM"/>
    </source>
</evidence>
<comment type="caution">
    <text evidence="1">The sequence shown here is derived from an EMBL/GenBank/DDBJ whole genome shotgun (WGS) entry which is preliminary data.</text>
</comment>
<reference evidence="1" key="1">
    <citation type="journal article" date="2012" name="Science">
        <title>Fermentation, hydrogen, and sulfur metabolism in multiple uncultivated bacterial phyla.</title>
        <authorList>
            <person name="Wrighton K.C."/>
            <person name="Thomas B.C."/>
            <person name="Sharon I."/>
            <person name="Miller C.S."/>
            <person name="Castelle C.J."/>
            <person name="VerBerkmoes N.C."/>
            <person name="Wilkins M.J."/>
            <person name="Hettich R.L."/>
            <person name="Lipton M.S."/>
            <person name="Williams K.H."/>
            <person name="Long P.E."/>
            <person name="Banfield J.F."/>
        </authorList>
    </citation>
    <scope>NUCLEOTIDE SEQUENCE [LARGE SCALE GENOMIC DNA]</scope>
</reference>
<protein>
    <recommendedName>
        <fullName evidence="2">YcfA family protein</fullName>
    </recommendedName>
</protein>
<gene>
    <name evidence="1" type="ORF">ACD_78C00388G0001</name>
</gene>